<feature type="domain" description="Response regulatory" evidence="10">
    <location>
        <begin position="1062"/>
        <end position="1176"/>
    </location>
</feature>
<keyword evidence="8" id="KW-0812">Transmembrane</keyword>
<dbReference type="CDD" id="cd16922">
    <property type="entry name" value="HATPase_EvgS-ArcB-TorS-like"/>
    <property type="match status" value="1"/>
</dbReference>
<dbReference type="Pfam" id="PF00512">
    <property type="entry name" value="HisKA"/>
    <property type="match status" value="1"/>
</dbReference>
<evidence type="ECO:0000259" key="10">
    <source>
        <dbReference type="PROSITE" id="PS50110"/>
    </source>
</evidence>
<dbReference type="InterPro" id="IPR004358">
    <property type="entry name" value="Sig_transdc_His_kin-like_C"/>
</dbReference>
<dbReference type="GO" id="GO:0009927">
    <property type="term" value="F:histidine phosphotransfer kinase activity"/>
    <property type="evidence" value="ECO:0007669"/>
    <property type="project" value="TreeGrafter"/>
</dbReference>
<dbReference type="Pfam" id="PF07495">
    <property type="entry name" value="Y_Y_Y"/>
    <property type="match status" value="1"/>
</dbReference>
<accession>A0AA47IDA4</accession>
<dbReference type="InterPro" id="IPR015943">
    <property type="entry name" value="WD40/YVTN_repeat-like_dom_sf"/>
</dbReference>
<keyword evidence="4" id="KW-0808">Transferase</keyword>
<dbReference type="InterPro" id="IPR005467">
    <property type="entry name" value="His_kinase_dom"/>
</dbReference>
<dbReference type="GO" id="GO:0005524">
    <property type="term" value="F:ATP binding"/>
    <property type="evidence" value="ECO:0007669"/>
    <property type="project" value="UniProtKB-KW"/>
</dbReference>
<dbReference type="InterPro" id="IPR011110">
    <property type="entry name" value="Reg_prop"/>
</dbReference>
<dbReference type="SMART" id="SM00448">
    <property type="entry name" value="REC"/>
    <property type="match status" value="1"/>
</dbReference>
<sequence>MRALIVVLVLLLGALPCAAKIPEIPRFRIVGPSDGLPSTMVVAIHQDRAGYLWLGTLDGLVRYDGAGFRTWRHDPNDPASLPCNAVQALHIDALDRIWIGCGKTLSVMDAGRRQFRHYRTADYPLLKDGEIYSIAAFDGDIWAGTTSGALVRIDAGGTMSSVDLGAVDGDLDQAMVMNLAADNRQRLWIATSNGLAYYDGKHLRREYVPDEPNRQSAIFGLQWTGDRLWLGSESGLHVMGSNDQWQPLPWGTMFGSGNEFWGAVAAQDGEFWLGSGRGLWRTRGERPPVPAFSGEGPLSRRNVVGLLGAADGGLWVPMHGTGLGYLPADWKRSAVLKPAAPTGDAIYCNLAPATRSGGLWQVDTDGRLLRVDPSTGDTFQTGLQSPHLKGMELVSALEDRLQRVWLGNLSFGLSRMDLRTGEFIHWPSDGPEPASALSAPDWIIEQGDTVWMAFLDMVQQRDLRSGRVLQRITQQDLHGLSDIAVQQLEQGPDGRVWAAGEGGMFAWDDTSSRFVPVAGLEGTPIQAFASQSPETVWVYRATGAEQWKKTATGWMRVRHVGEADGLAGFDASAMQIDPHGRVWISSLRGLWRIDPSVTPARLRNIGTRDGLTSQEFVQHCLLMAGDTLIGATSDGSTVLLDTAMPDIAPFVPALQLEHLSVLRNGARIALPMDRPFQLGPGDRQLQIVSRLLSYSDPLSNRYRSFLKGFDTEWQTSGNAGIREFASLPAGNYELALQGVDPLGNRSPVRTLRFTVNPPWWRSDVGIALICLLGLLLSALLAAAYRRRVRMRAQWQLAQHKRELAEQASQAKTRFLATLGHEVRTPMTGVLGMSELLLQTPLDGRQQGYASAIQSAGKHLLRLVNDALDLARIEAGKLPLDYRDFDLRQLIRQVAELVRPTAEQKQLVFECELEDALPPALHGDASRVQQILLNLLFNAVKFTERGSVSLRVSVLPQGHKQGIRMEVRDTGPGMSAEQRGRLFQRFEQAEGALTLARHGGSGLGLAICRELAAAMGGEVTVSSELGQGACFVVELPLRWVAALPAVTPNVARTTPLHDQAPLQLLLVEDDPTVAQVIVGLLQTRGHQVTHVLHGLAALAEVSTRSFDAGLCDLDLPGIDGAALVAQLRARGVRFPIVAVTARADADAEPQAMAAGCNGFLRKPVTGDLLAQVLARALADASDAQEDPVAD</sequence>
<feature type="domain" description="Histidine kinase" evidence="9">
    <location>
        <begin position="817"/>
        <end position="1038"/>
    </location>
</feature>
<evidence type="ECO:0000256" key="7">
    <source>
        <dbReference type="PROSITE-ProRule" id="PRU00169"/>
    </source>
</evidence>
<dbReference type="PANTHER" id="PTHR43047">
    <property type="entry name" value="TWO-COMPONENT HISTIDINE PROTEIN KINASE"/>
    <property type="match status" value="1"/>
</dbReference>
<evidence type="ECO:0000256" key="3">
    <source>
        <dbReference type="ARBA" id="ARBA00022553"/>
    </source>
</evidence>
<keyword evidence="8" id="KW-0472">Membrane</keyword>
<dbReference type="FunFam" id="3.30.565.10:FF:000010">
    <property type="entry name" value="Sensor histidine kinase RcsC"/>
    <property type="match status" value="1"/>
</dbReference>
<dbReference type="SUPFAM" id="SSF63829">
    <property type="entry name" value="Calcium-dependent phosphotriesterase"/>
    <property type="match status" value="2"/>
</dbReference>
<evidence type="ECO:0000256" key="8">
    <source>
        <dbReference type="SAM" id="Phobius"/>
    </source>
</evidence>
<dbReference type="FunFam" id="1.10.287.130:FF:000028">
    <property type="entry name" value="Hybrid signal transduction histidine kinase"/>
    <property type="match status" value="1"/>
</dbReference>
<dbReference type="InterPro" id="IPR003594">
    <property type="entry name" value="HATPase_dom"/>
</dbReference>
<dbReference type="PROSITE" id="PS50109">
    <property type="entry name" value="HIS_KIN"/>
    <property type="match status" value="1"/>
</dbReference>
<dbReference type="Pfam" id="PF00072">
    <property type="entry name" value="Response_reg"/>
    <property type="match status" value="1"/>
</dbReference>
<reference evidence="11" key="1">
    <citation type="submission" date="2022-10" db="EMBL/GenBank/DDBJ databases">
        <title>Complete genome sequence resource for Xanthomonas hortorum isolated from Greek Oregano.</title>
        <authorList>
            <person name="Gonzalez-Tobon J."/>
            <person name="Helmann T.C."/>
            <person name="Daughtrey M."/>
            <person name="Stodghill P.V."/>
            <person name="Filiatrault M.J."/>
        </authorList>
    </citation>
    <scope>NUCLEOTIDE SEQUENCE</scope>
    <source>
        <strain evidence="11">Oregano 108</strain>
    </source>
</reference>
<evidence type="ECO:0000256" key="4">
    <source>
        <dbReference type="ARBA" id="ARBA00022679"/>
    </source>
</evidence>
<dbReference type="Pfam" id="PF07494">
    <property type="entry name" value="Reg_prop"/>
    <property type="match status" value="1"/>
</dbReference>
<dbReference type="GO" id="GO:0000155">
    <property type="term" value="F:phosphorelay sensor kinase activity"/>
    <property type="evidence" value="ECO:0007669"/>
    <property type="project" value="InterPro"/>
</dbReference>
<evidence type="ECO:0000259" key="9">
    <source>
        <dbReference type="PROSITE" id="PS50109"/>
    </source>
</evidence>
<evidence type="ECO:0000256" key="6">
    <source>
        <dbReference type="ARBA" id="ARBA00023012"/>
    </source>
</evidence>
<protein>
    <recommendedName>
        <fullName evidence="2">histidine kinase</fullName>
        <ecNumber evidence="2">2.7.13.3</ecNumber>
    </recommendedName>
</protein>
<dbReference type="InterPro" id="IPR013783">
    <property type="entry name" value="Ig-like_fold"/>
</dbReference>
<dbReference type="FunFam" id="3.40.50.2300:FF:000323">
    <property type="entry name" value="Hybrid sensor histidine kinase/response regulator"/>
    <property type="match status" value="1"/>
</dbReference>
<gene>
    <name evidence="11" type="ORF">OEG85_07010</name>
</gene>
<evidence type="ECO:0000256" key="5">
    <source>
        <dbReference type="ARBA" id="ARBA00022777"/>
    </source>
</evidence>
<dbReference type="Pfam" id="PF02518">
    <property type="entry name" value="HATPase_c"/>
    <property type="match status" value="1"/>
</dbReference>
<dbReference type="EMBL" id="CP107241">
    <property type="protein sequence ID" value="WAH65689.1"/>
    <property type="molecule type" value="Genomic_DNA"/>
</dbReference>
<dbReference type="SMART" id="SM00388">
    <property type="entry name" value="HisKA"/>
    <property type="match status" value="1"/>
</dbReference>
<dbReference type="SUPFAM" id="SSF47384">
    <property type="entry name" value="Homodimeric domain of signal transducing histidine kinase"/>
    <property type="match status" value="1"/>
</dbReference>
<name>A0AA47IDA4_9XANT</name>
<dbReference type="PRINTS" id="PR00344">
    <property type="entry name" value="BCTRLSENSOR"/>
</dbReference>
<organism evidence="11 12">
    <name type="scientific">Xanthomonas hortorum</name>
    <dbReference type="NCBI Taxonomy" id="56454"/>
    <lineage>
        <taxon>Bacteria</taxon>
        <taxon>Pseudomonadati</taxon>
        <taxon>Pseudomonadota</taxon>
        <taxon>Gammaproteobacteria</taxon>
        <taxon>Lysobacterales</taxon>
        <taxon>Lysobacteraceae</taxon>
        <taxon>Xanthomonas</taxon>
    </lineage>
</organism>
<keyword evidence="11" id="KW-0067">ATP-binding</keyword>
<dbReference type="PANTHER" id="PTHR43047:SF72">
    <property type="entry name" value="OSMOSENSING HISTIDINE PROTEIN KINASE SLN1"/>
    <property type="match status" value="1"/>
</dbReference>
<dbReference type="CDD" id="cd00082">
    <property type="entry name" value="HisKA"/>
    <property type="match status" value="1"/>
</dbReference>
<dbReference type="Gene3D" id="1.10.287.130">
    <property type="match status" value="1"/>
</dbReference>
<dbReference type="RefSeq" id="WP_268214488.1">
    <property type="nucleotide sequence ID" value="NZ_CP107241.1"/>
</dbReference>
<keyword evidence="8" id="KW-1133">Transmembrane helix</keyword>
<dbReference type="EC" id="2.7.13.3" evidence="2"/>
<dbReference type="PROSITE" id="PS50110">
    <property type="entry name" value="RESPONSE_REGULATORY"/>
    <property type="match status" value="1"/>
</dbReference>
<feature type="transmembrane region" description="Helical" evidence="8">
    <location>
        <begin position="764"/>
        <end position="784"/>
    </location>
</feature>
<evidence type="ECO:0000313" key="12">
    <source>
        <dbReference type="Proteomes" id="UP001164737"/>
    </source>
</evidence>
<dbReference type="InterPro" id="IPR011006">
    <property type="entry name" value="CheY-like_superfamily"/>
</dbReference>
<dbReference type="Gene3D" id="3.40.50.2300">
    <property type="match status" value="1"/>
</dbReference>
<feature type="modified residue" description="4-aspartylphosphate" evidence="7">
    <location>
        <position position="1111"/>
    </location>
</feature>
<dbReference type="InterPro" id="IPR011123">
    <property type="entry name" value="Y_Y_Y"/>
</dbReference>
<proteinExistence type="predicted"/>
<dbReference type="Gene3D" id="3.30.565.10">
    <property type="entry name" value="Histidine kinase-like ATPase, C-terminal domain"/>
    <property type="match status" value="1"/>
</dbReference>
<dbReference type="SUPFAM" id="SSF52172">
    <property type="entry name" value="CheY-like"/>
    <property type="match status" value="1"/>
</dbReference>
<dbReference type="Gene3D" id="2.60.40.10">
    <property type="entry name" value="Immunoglobulins"/>
    <property type="match status" value="1"/>
</dbReference>
<dbReference type="AlphaFoldDB" id="A0AA47IDA4"/>
<keyword evidence="5" id="KW-0418">Kinase</keyword>
<keyword evidence="11" id="KW-0547">Nucleotide-binding</keyword>
<comment type="catalytic activity">
    <reaction evidence="1">
        <text>ATP + protein L-histidine = ADP + protein N-phospho-L-histidine.</text>
        <dbReference type="EC" id="2.7.13.3"/>
    </reaction>
</comment>
<dbReference type="InterPro" id="IPR001789">
    <property type="entry name" value="Sig_transdc_resp-reg_receiver"/>
</dbReference>
<evidence type="ECO:0000256" key="1">
    <source>
        <dbReference type="ARBA" id="ARBA00000085"/>
    </source>
</evidence>
<keyword evidence="3 7" id="KW-0597">Phosphoprotein</keyword>
<dbReference type="Gene3D" id="2.130.10.10">
    <property type="entry name" value="YVTN repeat-like/Quinoprotein amine dehydrogenase"/>
    <property type="match status" value="2"/>
</dbReference>
<dbReference type="CDD" id="cd17546">
    <property type="entry name" value="REC_hyHK_CKI1_RcsC-like"/>
    <property type="match status" value="1"/>
</dbReference>
<dbReference type="SUPFAM" id="SSF55874">
    <property type="entry name" value="ATPase domain of HSP90 chaperone/DNA topoisomerase II/histidine kinase"/>
    <property type="match status" value="1"/>
</dbReference>
<dbReference type="InterPro" id="IPR036097">
    <property type="entry name" value="HisK_dim/P_sf"/>
</dbReference>
<dbReference type="InterPro" id="IPR003661">
    <property type="entry name" value="HisK_dim/P_dom"/>
</dbReference>
<evidence type="ECO:0000256" key="2">
    <source>
        <dbReference type="ARBA" id="ARBA00012438"/>
    </source>
</evidence>
<keyword evidence="6" id="KW-0902">Two-component regulatory system</keyword>
<dbReference type="InterPro" id="IPR036890">
    <property type="entry name" value="HATPase_C_sf"/>
</dbReference>
<evidence type="ECO:0000313" key="11">
    <source>
        <dbReference type="EMBL" id="WAH65689.1"/>
    </source>
</evidence>
<dbReference type="SMART" id="SM00387">
    <property type="entry name" value="HATPase_c"/>
    <property type="match status" value="1"/>
</dbReference>
<dbReference type="GO" id="GO:0005886">
    <property type="term" value="C:plasma membrane"/>
    <property type="evidence" value="ECO:0007669"/>
    <property type="project" value="TreeGrafter"/>
</dbReference>
<dbReference type="Proteomes" id="UP001164737">
    <property type="component" value="Chromosome"/>
</dbReference>